<protein>
    <recommendedName>
        <fullName evidence="2">DUF7924 domain-containing protein</fullName>
    </recommendedName>
</protein>
<evidence type="ECO:0000256" key="1">
    <source>
        <dbReference type="SAM" id="MobiDB-lite"/>
    </source>
</evidence>
<dbReference type="InterPro" id="IPR057684">
    <property type="entry name" value="DUF7924"/>
</dbReference>
<accession>A0A178CYY1</accession>
<feature type="region of interest" description="Disordered" evidence="1">
    <location>
        <begin position="440"/>
        <end position="497"/>
    </location>
</feature>
<feature type="compositionally biased region" description="Basic residues" evidence="1">
    <location>
        <begin position="11"/>
        <end position="21"/>
    </location>
</feature>
<reference evidence="3 4" key="1">
    <citation type="submission" date="2016-03" db="EMBL/GenBank/DDBJ databases">
        <title>The draft genome sequence of Fonsecaea nubica causative agent of cutaneous subcutaneous infection in human host.</title>
        <authorList>
            <person name="Costa F."/>
            <person name="Sybren D.H."/>
            <person name="Raittz R.T."/>
            <person name="Weiss V.A."/>
            <person name="Leao A.C."/>
            <person name="Gomes R."/>
            <person name="De Souza E.M."/>
            <person name="Pedrosa F.O."/>
            <person name="Steffens M.B."/>
            <person name="Bombassaro A."/>
            <person name="Tadra-Sfeir M.Z."/>
            <person name="Moreno L.F."/>
            <person name="Najafzadeh M.J."/>
            <person name="Felipe M.S."/>
            <person name="Teixeira M."/>
            <person name="Sun J."/>
            <person name="Xi L."/>
            <person name="Castro M.A."/>
            <person name="Vicente V.A."/>
        </authorList>
    </citation>
    <scope>NUCLEOTIDE SEQUENCE [LARGE SCALE GENOMIC DNA]</scope>
    <source>
        <strain evidence="3 4">CBS 269.64</strain>
    </source>
</reference>
<organism evidence="3 4">
    <name type="scientific">Fonsecaea nubica</name>
    <dbReference type="NCBI Taxonomy" id="856822"/>
    <lineage>
        <taxon>Eukaryota</taxon>
        <taxon>Fungi</taxon>
        <taxon>Dikarya</taxon>
        <taxon>Ascomycota</taxon>
        <taxon>Pezizomycotina</taxon>
        <taxon>Eurotiomycetes</taxon>
        <taxon>Chaetothyriomycetidae</taxon>
        <taxon>Chaetothyriales</taxon>
        <taxon>Herpotrichiellaceae</taxon>
        <taxon>Fonsecaea</taxon>
    </lineage>
</organism>
<dbReference type="RefSeq" id="XP_022499107.1">
    <property type="nucleotide sequence ID" value="XM_022644839.1"/>
</dbReference>
<name>A0A178CYY1_9EURO</name>
<dbReference type="AlphaFoldDB" id="A0A178CYY1"/>
<dbReference type="Pfam" id="PF25545">
    <property type="entry name" value="DUF7924"/>
    <property type="match status" value="1"/>
</dbReference>
<feature type="domain" description="DUF7924" evidence="2">
    <location>
        <begin position="238"/>
        <end position="395"/>
    </location>
</feature>
<dbReference type="GeneID" id="34589964"/>
<evidence type="ECO:0000313" key="4">
    <source>
        <dbReference type="Proteomes" id="UP000185904"/>
    </source>
</evidence>
<dbReference type="EMBL" id="LVCJ01000042">
    <property type="protein sequence ID" value="OAL34095.1"/>
    <property type="molecule type" value="Genomic_DNA"/>
</dbReference>
<comment type="caution">
    <text evidence="3">The sequence shown here is derived from an EMBL/GenBank/DDBJ whole genome shotgun (WGS) entry which is preliminary data.</text>
</comment>
<gene>
    <name evidence="3" type="ORF">AYO20_06550</name>
</gene>
<sequence length="497" mass="55344">MLVPNGSLPAKNRRRNTLRSPRKAEDSPSSLRRKKRTSEAEEYQWPTTGFWNRLSKVHLSGAALREFDSRRLRAGVPVLTPQLNVDISRPRTKSVVRFALRGGPDLTHIRGYASLADQDDTTTRRNTKRKRPHASTDKGTTCKPMTVHDSNFGQALIDAGINQPSRTIQPNNVGDIRADMAKRRPSLSPQRFSDKDFADFQDLCDLVSDEATTRAQVMSIIAGKPRKDHYNAAERVFSHLEPLAEELPRPKPDLYDGAFPRQINLKIRHDLGGRIVPSNDTSLPAAPNFFLGVKGESGRADVARRQARHDGAVGARAMHSLQNYQSDEIKYDGNAYSYSAVYLQGGAVLRLYSHHLTAPRAPGEPVEYHMTQLRGYELSDSIETFRTGVTSFRNLRDRAKTVRDEFIAHANQIARSAPVDSPSTTLADSCTSLQSIQEDEFDASVDEPAAKRAKCATPEHSSAGSEQGLKGGQSRRQTKPTRKVLPNKHTGRLRPRQ</sequence>
<dbReference type="Proteomes" id="UP000185904">
    <property type="component" value="Unassembled WGS sequence"/>
</dbReference>
<dbReference type="OrthoDB" id="5393196at2759"/>
<feature type="region of interest" description="Disordered" evidence="1">
    <location>
        <begin position="1"/>
        <end position="42"/>
    </location>
</feature>
<evidence type="ECO:0000259" key="2">
    <source>
        <dbReference type="Pfam" id="PF25545"/>
    </source>
</evidence>
<feature type="region of interest" description="Disordered" evidence="1">
    <location>
        <begin position="111"/>
        <end position="146"/>
    </location>
</feature>
<keyword evidence="4" id="KW-1185">Reference proteome</keyword>
<proteinExistence type="predicted"/>
<feature type="compositionally biased region" description="Basic residues" evidence="1">
    <location>
        <begin position="476"/>
        <end position="497"/>
    </location>
</feature>
<evidence type="ECO:0000313" key="3">
    <source>
        <dbReference type="EMBL" id="OAL34095.1"/>
    </source>
</evidence>